<dbReference type="InterPro" id="IPR022927">
    <property type="entry name" value="RppH"/>
</dbReference>
<dbReference type="PANTHER" id="PTHR11839:SF22">
    <property type="entry name" value="NUDIX HYDROLASE 26, CHLOROPLASTIC"/>
    <property type="match status" value="1"/>
</dbReference>
<evidence type="ECO:0000313" key="6">
    <source>
        <dbReference type="Proteomes" id="UP000233350"/>
    </source>
</evidence>
<dbReference type="HAMAP" id="MF_00298">
    <property type="entry name" value="Nudix_RppH"/>
    <property type="match status" value="1"/>
</dbReference>
<dbReference type="GO" id="GO:0008893">
    <property type="term" value="F:guanosine-3',5'-bis(diphosphate) 3'-diphosphatase activity"/>
    <property type="evidence" value="ECO:0007669"/>
    <property type="project" value="TreeGrafter"/>
</dbReference>
<dbReference type="GO" id="GO:0034432">
    <property type="term" value="F:bis(5'-adenosyl)-pentaphosphatase activity"/>
    <property type="evidence" value="ECO:0007669"/>
    <property type="project" value="TreeGrafter"/>
</dbReference>
<dbReference type="OrthoDB" id="9810648at2"/>
<keyword evidence="6" id="KW-1185">Reference proteome</keyword>
<evidence type="ECO:0000313" key="5">
    <source>
        <dbReference type="EMBL" id="PKT81162.1"/>
    </source>
</evidence>
<protein>
    <recommendedName>
        <fullName evidence="3">RNA pyrophosphohydrolase</fullName>
        <ecNumber evidence="3">3.6.1.-</ecNumber>
    </recommendedName>
    <alternativeName>
        <fullName evidence="3">(Di)nucleoside polyphosphate hydrolase</fullName>
    </alternativeName>
</protein>
<dbReference type="GO" id="GO:0006753">
    <property type="term" value="P:nucleoside phosphate metabolic process"/>
    <property type="evidence" value="ECO:0007669"/>
    <property type="project" value="TreeGrafter"/>
</dbReference>
<comment type="cofactor">
    <cofactor evidence="1">
        <name>Mn(2+)</name>
        <dbReference type="ChEBI" id="CHEBI:29035"/>
    </cofactor>
</comment>
<evidence type="ECO:0000256" key="3">
    <source>
        <dbReference type="HAMAP-Rule" id="MF_00298"/>
    </source>
</evidence>
<comment type="function">
    <text evidence="3">Accelerates the degradation of transcripts by removing pyrophosphate from the 5'-end of triphosphorylated RNA, leading to a more labile monophosphorylated state that can stimulate subsequent ribonuclease cleavage.</text>
</comment>
<dbReference type="PROSITE" id="PS51462">
    <property type="entry name" value="NUDIX"/>
    <property type="match status" value="1"/>
</dbReference>
<sequence>MKKETKTYRPNVAAIVLSSKYPLVCELFIASRTDIKNAWQFPQGGIDKSETPREALFRELKEEIGTDKIDIVAEYPEWISYDFPSQVVKKMYPYDGQIQKYFLVRLQEQSEININTKEPEFDAYKFVQMEELFGHITYFKRPVYRQVLEYFRRKGYL</sequence>
<dbReference type="PROSITE" id="PS00893">
    <property type="entry name" value="NUDIX_BOX"/>
    <property type="match status" value="1"/>
</dbReference>
<keyword evidence="2 3" id="KW-0378">Hydrolase</keyword>
<dbReference type="Proteomes" id="UP000233350">
    <property type="component" value="Unassembled WGS sequence"/>
</dbReference>
<dbReference type="Pfam" id="PF00293">
    <property type="entry name" value="NUDIX"/>
    <property type="match status" value="1"/>
</dbReference>
<dbReference type="InterPro" id="IPR015797">
    <property type="entry name" value="NUDIX_hydrolase-like_dom_sf"/>
</dbReference>
<evidence type="ECO:0000256" key="1">
    <source>
        <dbReference type="ARBA" id="ARBA00001936"/>
    </source>
</evidence>
<dbReference type="InterPro" id="IPR020476">
    <property type="entry name" value="Nudix_hydrolase"/>
</dbReference>
<dbReference type="EC" id="3.6.1.-" evidence="3"/>
<accession>A0A2N3PJD2</accession>
<evidence type="ECO:0000259" key="4">
    <source>
        <dbReference type="PROSITE" id="PS51462"/>
    </source>
</evidence>
<dbReference type="Gene3D" id="3.90.79.10">
    <property type="entry name" value="Nucleoside Triphosphate Pyrophosphohydrolase"/>
    <property type="match status" value="1"/>
</dbReference>
<dbReference type="GeneID" id="97289553"/>
<comment type="caution">
    <text evidence="5">The sequence shown here is derived from an EMBL/GenBank/DDBJ whole genome shotgun (WGS) entry which is preliminary data.</text>
</comment>
<dbReference type="InterPro" id="IPR020084">
    <property type="entry name" value="NUDIX_hydrolase_CS"/>
</dbReference>
<comment type="similarity">
    <text evidence="3">Belongs to the Nudix hydrolase family. RppH subfamily.</text>
</comment>
<dbReference type="AlphaFoldDB" id="A0A2N3PJD2"/>
<dbReference type="STRING" id="556267.HWAG_00143"/>
<feature type="domain" description="Nudix hydrolase" evidence="4">
    <location>
        <begin position="7"/>
        <end position="149"/>
    </location>
</feature>
<dbReference type="CDD" id="cd03671">
    <property type="entry name" value="NUDIX_Ap4A_hydrolase_plant_like"/>
    <property type="match status" value="1"/>
</dbReference>
<proteinExistence type="inferred from homology"/>
<dbReference type="EMBL" id="MBPK01000032">
    <property type="protein sequence ID" value="PKT81162.1"/>
    <property type="molecule type" value="Genomic_DNA"/>
</dbReference>
<comment type="cofactor">
    <cofactor evidence="3">
        <name>a divalent metal cation</name>
        <dbReference type="ChEBI" id="CHEBI:60240"/>
    </cofactor>
</comment>
<dbReference type="GO" id="GO:0019693">
    <property type="term" value="P:ribose phosphate metabolic process"/>
    <property type="evidence" value="ECO:0007669"/>
    <property type="project" value="TreeGrafter"/>
</dbReference>
<feature type="short sequence motif" description="Nudix box" evidence="3">
    <location>
        <begin position="44"/>
        <end position="65"/>
    </location>
</feature>
<dbReference type="RefSeq" id="WP_006801835.1">
    <property type="nucleotide sequence ID" value="NZ_CABKOI010000021.1"/>
</dbReference>
<reference evidence="5 6" key="1">
    <citation type="submission" date="2016-07" db="EMBL/GenBank/DDBJ databases">
        <title>Detection of Helicobacter winghamensis from caecal content of red fox (Vulpes vulpes).</title>
        <authorList>
            <person name="Zanoni R.G."/>
            <person name="Florio D."/>
            <person name="Caffara M."/>
            <person name="Renzi M."/>
            <person name="Parisi A."/>
            <person name="Pasquali F."/>
            <person name="Manfreda G."/>
        </authorList>
    </citation>
    <scope>NUCLEOTIDE SEQUENCE [LARGE SCALE GENOMIC DNA]</scope>
    <source>
        <strain evidence="5 6">295_13</strain>
    </source>
</reference>
<organism evidence="5 6">
    <name type="scientific">Helicobacter winghamensis</name>
    <dbReference type="NCBI Taxonomy" id="157268"/>
    <lineage>
        <taxon>Bacteria</taxon>
        <taxon>Pseudomonadati</taxon>
        <taxon>Campylobacterota</taxon>
        <taxon>Epsilonproteobacteria</taxon>
        <taxon>Campylobacterales</taxon>
        <taxon>Helicobacteraceae</taxon>
        <taxon>Helicobacter</taxon>
    </lineage>
</organism>
<gene>
    <name evidence="3" type="primary">rppH</name>
    <name evidence="3" type="synonym">nudH</name>
    <name evidence="5" type="ORF">BCM31_05125</name>
</gene>
<dbReference type="SUPFAM" id="SSF55811">
    <property type="entry name" value="Nudix"/>
    <property type="match status" value="1"/>
</dbReference>
<evidence type="ECO:0000256" key="2">
    <source>
        <dbReference type="ARBA" id="ARBA00022801"/>
    </source>
</evidence>
<dbReference type="PRINTS" id="PR00502">
    <property type="entry name" value="NUDIXFAMILY"/>
</dbReference>
<name>A0A2N3PJD2_9HELI</name>
<dbReference type="InterPro" id="IPR000086">
    <property type="entry name" value="NUDIX_hydrolase_dom"/>
</dbReference>
<dbReference type="NCBIfam" id="NF001936">
    <property type="entry name" value="PRK00714.1-3"/>
    <property type="match status" value="1"/>
</dbReference>
<dbReference type="NCBIfam" id="NF001938">
    <property type="entry name" value="PRK00714.1-5"/>
    <property type="match status" value="1"/>
</dbReference>
<dbReference type="PANTHER" id="PTHR11839">
    <property type="entry name" value="UDP/ADP-SUGAR PYROPHOSPHATASE"/>
    <property type="match status" value="1"/>
</dbReference>